<dbReference type="Proteomes" id="UP001307889">
    <property type="component" value="Chromosome 7"/>
</dbReference>
<feature type="region of interest" description="Disordered" evidence="1">
    <location>
        <begin position="1"/>
        <end position="20"/>
    </location>
</feature>
<sequence>MARATTGRRTSTNRKGCFDPAEPTAVRTNVVLTRPLEHMWGMSLWIQQAHQHQYRAEELSVALNAPCGCKGATPPLANLTYRPC</sequence>
<reference evidence="2 3" key="1">
    <citation type="submission" date="2023-09" db="EMBL/GenBank/DDBJ databases">
        <title>Nesidiocoris tenuis whole genome shotgun sequence.</title>
        <authorList>
            <person name="Shibata T."/>
            <person name="Shimoda M."/>
            <person name="Kobayashi T."/>
            <person name="Uehara T."/>
        </authorList>
    </citation>
    <scope>NUCLEOTIDE SEQUENCE [LARGE SCALE GENOMIC DNA]</scope>
    <source>
        <strain evidence="2 3">Japan</strain>
    </source>
</reference>
<protein>
    <submittedName>
        <fullName evidence="2">Uncharacterized protein</fullName>
    </submittedName>
</protein>
<gene>
    <name evidence="2" type="ORF">NTJ_09841</name>
</gene>
<accession>A0ABN7AYH4</accession>
<organism evidence="2 3">
    <name type="scientific">Nesidiocoris tenuis</name>
    <dbReference type="NCBI Taxonomy" id="355587"/>
    <lineage>
        <taxon>Eukaryota</taxon>
        <taxon>Metazoa</taxon>
        <taxon>Ecdysozoa</taxon>
        <taxon>Arthropoda</taxon>
        <taxon>Hexapoda</taxon>
        <taxon>Insecta</taxon>
        <taxon>Pterygota</taxon>
        <taxon>Neoptera</taxon>
        <taxon>Paraneoptera</taxon>
        <taxon>Hemiptera</taxon>
        <taxon>Heteroptera</taxon>
        <taxon>Panheteroptera</taxon>
        <taxon>Cimicomorpha</taxon>
        <taxon>Miridae</taxon>
        <taxon>Dicyphina</taxon>
        <taxon>Nesidiocoris</taxon>
    </lineage>
</organism>
<proteinExistence type="predicted"/>
<evidence type="ECO:0000313" key="2">
    <source>
        <dbReference type="EMBL" id="BES97028.1"/>
    </source>
</evidence>
<evidence type="ECO:0000313" key="3">
    <source>
        <dbReference type="Proteomes" id="UP001307889"/>
    </source>
</evidence>
<keyword evidence="3" id="KW-1185">Reference proteome</keyword>
<evidence type="ECO:0000256" key="1">
    <source>
        <dbReference type="SAM" id="MobiDB-lite"/>
    </source>
</evidence>
<dbReference type="EMBL" id="AP028915">
    <property type="protein sequence ID" value="BES97028.1"/>
    <property type="molecule type" value="Genomic_DNA"/>
</dbReference>
<name>A0ABN7AYH4_9HEMI</name>